<gene>
    <name evidence="16" type="primary">purB</name>
    <name evidence="16" type="ORF">OLW01_06810</name>
</gene>
<reference evidence="16" key="1">
    <citation type="submission" date="2022-10" db="EMBL/GenBank/DDBJ databases">
        <title>Catenovulum adriacola sp. nov. isolated in the Harbour of Susak.</title>
        <authorList>
            <person name="Schoch T."/>
            <person name="Reich S.J."/>
            <person name="Stoeferle S."/>
            <person name="Flaiz M."/>
            <person name="Kazda M."/>
            <person name="Riedel C.U."/>
            <person name="Duerre P."/>
        </authorList>
    </citation>
    <scope>NUCLEOTIDE SEQUENCE</scope>
    <source>
        <strain evidence="16">TS8</strain>
    </source>
</reference>
<evidence type="ECO:0000256" key="13">
    <source>
        <dbReference type="RuleBase" id="RU361172"/>
    </source>
</evidence>
<dbReference type="InterPro" id="IPR022761">
    <property type="entry name" value="Fumarate_lyase_N"/>
</dbReference>
<feature type="domain" description="Adenylosuccinate lyase PurB C-terminal" evidence="15">
    <location>
        <begin position="331"/>
        <end position="445"/>
    </location>
</feature>
<evidence type="ECO:0000256" key="6">
    <source>
        <dbReference type="ARBA" id="ARBA00022755"/>
    </source>
</evidence>
<dbReference type="PANTHER" id="PTHR43411">
    <property type="entry name" value="ADENYLOSUCCINATE LYASE"/>
    <property type="match status" value="1"/>
</dbReference>
<keyword evidence="6 13" id="KW-0658">Purine biosynthesis</keyword>
<evidence type="ECO:0000256" key="8">
    <source>
        <dbReference type="ARBA" id="ARBA00024477"/>
    </source>
</evidence>
<comment type="function">
    <text evidence="9">Catalyzes two reactions in de novo purine nucleotide biosynthesis. Catalyzes the breakdown of 5-aminoimidazole- (N-succinylocarboxamide) ribotide (SAICAR or 2-[5-amino-1-(5-phospho-beta-D-ribosyl)imidazole-4-carboxamido]succinate) to 5-aminoimidazole-4-carboxamide ribotide (AICAR or 5-amino-1-(5-phospho-beta-D-ribosyl)imidazole-4-carboxamide) and fumarate, and of adenylosuccinate (ADS or N(6)-(1,2-dicarboxyethyl)-AMP) to adenosine monophosphate (AMP) and fumarate.</text>
</comment>
<evidence type="ECO:0000256" key="9">
    <source>
        <dbReference type="ARBA" id="ARBA00025012"/>
    </source>
</evidence>
<dbReference type="NCBIfam" id="TIGR00928">
    <property type="entry name" value="purB"/>
    <property type="match status" value="1"/>
</dbReference>
<dbReference type="InterPro" id="IPR047136">
    <property type="entry name" value="PurB_bact"/>
</dbReference>
<dbReference type="InterPro" id="IPR013539">
    <property type="entry name" value="PurB_C"/>
</dbReference>
<organism evidence="16 17">
    <name type="scientific">Catenovulum adriaticum</name>
    <dbReference type="NCBI Taxonomy" id="2984846"/>
    <lineage>
        <taxon>Bacteria</taxon>
        <taxon>Pseudomonadati</taxon>
        <taxon>Pseudomonadota</taxon>
        <taxon>Gammaproteobacteria</taxon>
        <taxon>Alteromonadales</taxon>
        <taxon>Alteromonadaceae</taxon>
        <taxon>Catenovulum</taxon>
    </lineage>
</organism>
<evidence type="ECO:0000256" key="1">
    <source>
        <dbReference type="ARBA" id="ARBA00004706"/>
    </source>
</evidence>
<evidence type="ECO:0000259" key="15">
    <source>
        <dbReference type="Pfam" id="PF08328"/>
    </source>
</evidence>
<dbReference type="NCBIfam" id="NF006764">
    <property type="entry name" value="PRK09285.1"/>
    <property type="match status" value="1"/>
</dbReference>
<keyword evidence="17" id="KW-1185">Reference proteome</keyword>
<dbReference type="Proteomes" id="UP001163726">
    <property type="component" value="Chromosome"/>
</dbReference>
<proteinExistence type="inferred from homology"/>
<evidence type="ECO:0000256" key="10">
    <source>
        <dbReference type="ARBA" id="ARBA00030717"/>
    </source>
</evidence>
<dbReference type="Gene3D" id="1.20.200.10">
    <property type="entry name" value="Fumarase/aspartase (Central domain)"/>
    <property type="match status" value="1"/>
</dbReference>
<dbReference type="Gene3D" id="1.10.275.10">
    <property type="entry name" value="Fumarase/aspartase (N-terminal domain)"/>
    <property type="match status" value="1"/>
</dbReference>
<evidence type="ECO:0000256" key="11">
    <source>
        <dbReference type="ARBA" id="ARBA00049115"/>
    </source>
</evidence>
<evidence type="ECO:0000259" key="14">
    <source>
        <dbReference type="Pfam" id="PF00206"/>
    </source>
</evidence>
<sequence length="455" mass="51427">MDLSSLTAISPVDGRYGSKTTELRPIFSEYGLTKYRVTVEVRWLQKMAEIAGIDEVPAFSADANKVLDNIVDEFSEADAARVKEIERTTNHDVKAVEYFLKEKIENNAELHAVTEFFHFACTSEDINNLSHGLMLSEARKTVILPYIDKILSELNRLAKEYRDVAMMARTHGQPASPTTMGKEMANVYMRLKRQREQIAQVEILGKFNGAVGNYNAHLSAYPELDWNSISASYVTSLGLTWNPYTTQIEPHDYIAELFDAVARANTIILDFDRDIWAYIALGHFKQKTVAGEIGSSTMPHKVNPIDFENSEGNLGIANAIFTHLAQKLPVSRWQRDLTDSTVLRNLGVGVANSIIAYQATLKGISKLEVNEQSLLNELDQNWELLAEPIQTVMRRYAIEKPYEKLKELTRGKRVNKEIMAEFIEKLDIPAAEKVRLKEMTPASYIGRAQTFVDEL</sequence>
<comment type="catalytic activity">
    <reaction evidence="11">
        <text>N(6)-(1,2-dicarboxyethyl)-AMP = fumarate + AMP</text>
        <dbReference type="Rhea" id="RHEA:16853"/>
        <dbReference type="ChEBI" id="CHEBI:29806"/>
        <dbReference type="ChEBI" id="CHEBI:57567"/>
        <dbReference type="ChEBI" id="CHEBI:456215"/>
        <dbReference type="EC" id="4.3.2.2"/>
    </reaction>
    <physiologicalReaction direction="left-to-right" evidence="11">
        <dbReference type="Rhea" id="RHEA:16854"/>
    </physiologicalReaction>
</comment>
<dbReference type="InterPro" id="IPR008948">
    <property type="entry name" value="L-Aspartase-like"/>
</dbReference>
<name>A0ABY7AT89_9ALTE</name>
<dbReference type="PROSITE" id="PS00163">
    <property type="entry name" value="FUMARATE_LYASES"/>
    <property type="match status" value="1"/>
</dbReference>
<comment type="catalytic activity">
    <reaction evidence="8">
        <text>(2S)-2-[5-amino-1-(5-phospho-beta-D-ribosyl)imidazole-4-carboxamido]succinate = 5-amino-1-(5-phospho-beta-D-ribosyl)imidazole-4-carboxamide + fumarate</text>
        <dbReference type="Rhea" id="RHEA:23920"/>
        <dbReference type="ChEBI" id="CHEBI:29806"/>
        <dbReference type="ChEBI" id="CHEBI:58443"/>
        <dbReference type="ChEBI" id="CHEBI:58475"/>
        <dbReference type="EC" id="4.3.2.2"/>
    </reaction>
    <physiologicalReaction direction="left-to-right" evidence="8">
        <dbReference type="Rhea" id="RHEA:23921"/>
    </physiologicalReaction>
</comment>
<comment type="pathway">
    <text evidence="1 13">Purine metabolism; IMP biosynthesis via de novo pathway; 5-amino-1-(5-phospho-D-ribosyl)imidazole-4-carboxamide from 5-amino-1-(5-phospho-D-ribosyl)imidazole-4-carboxylate: step 2/2.</text>
</comment>
<accession>A0ABY7AT89</accession>
<evidence type="ECO:0000256" key="4">
    <source>
        <dbReference type="ARBA" id="ARBA00012339"/>
    </source>
</evidence>
<dbReference type="RefSeq" id="WP_268076030.1">
    <property type="nucleotide sequence ID" value="NZ_CP109965.1"/>
</dbReference>
<dbReference type="Pfam" id="PF08328">
    <property type="entry name" value="ASL_C"/>
    <property type="match status" value="1"/>
</dbReference>
<dbReference type="Pfam" id="PF00206">
    <property type="entry name" value="Lyase_1"/>
    <property type="match status" value="1"/>
</dbReference>
<dbReference type="SUPFAM" id="SSF48557">
    <property type="entry name" value="L-aspartase-like"/>
    <property type="match status" value="1"/>
</dbReference>
<dbReference type="EMBL" id="CP109965">
    <property type="protein sequence ID" value="WAJ71501.1"/>
    <property type="molecule type" value="Genomic_DNA"/>
</dbReference>
<dbReference type="Gene3D" id="1.10.40.30">
    <property type="entry name" value="Fumarase/aspartase (C-terminal domain)"/>
    <property type="match status" value="1"/>
</dbReference>
<evidence type="ECO:0000256" key="12">
    <source>
        <dbReference type="NCBIfam" id="TIGR00928"/>
    </source>
</evidence>
<evidence type="ECO:0000256" key="7">
    <source>
        <dbReference type="ARBA" id="ARBA00023239"/>
    </source>
</evidence>
<evidence type="ECO:0000256" key="2">
    <source>
        <dbReference type="ARBA" id="ARBA00004734"/>
    </source>
</evidence>
<evidence type="ECO:0000313" key="17">
    <source>
        <dbReference type="Proteomes" id="UP001163726"/>
    </source>
</evidence>
<dbReference type="InterPro" id="IPR024083">
    <property type="entry name" value="Fumarase/histidase_N"/>
</dbReference>
<dbReference type="PANTHER" id="PTHR43411:SF1">
    <property type="entry name" value="ADENYLOSUCCINATE LYASE"/>
    <property type="match status" value="1"/>
</dbReference>
<comment type="similarity">
    <text evidence="3 13">Belongs to the lyase 1 family. Adenylosuccinate lyase subfamily.</text>
</comment>
<dbReference type="InterPro" id="IPR020557">
    <property type="entry name" value="Fumarate_lyase_CS"/>
</dbReference>
<dbReference type="EC" id="4.3.2.2" evidence="4 12"/>
<protein>
    <recommendedName>
        <fullName evidence="5 12">Adenylosuccinate lyase</fullName>
        <shortName evidence="13">ASL</shortName>
        <ecNumber evidence="4 12">4.3.2.2</ecNumber>
    </recommendedName>
    <alternativeName>
        <fullName evidence="10 13">Adenylosuccinase</fullName>
    </alternativeName>
</protein>
<evidence type="ECO:0000256" key="5">
    <source>
        <dbReference type="ARBA" id="ARBA00017058"/>
    </source>
</evidence>
<evidence type="ECO:0000256" key="3">
    <source>
        <dbReference type="ARBA" id="ARBA00008273"/>
    </source>
</evidence>
<evidence type="ECO:0000313" key="16">
    <source>
        <dbReference type="EMBL" id="WAJ71501.1"/>
    </source>
</evidence>
<dbReference type="GO" id="GO:0016829">
    <property type="term" value="F:lyase activity"/>
    <property type="evidence" value="ECO:0007669"/>
    <property type="project" value="UniProtKB-KW"/>
</dbReference>
<dbReference type="InterPro" id="IPR004769">
    <property type="entry name" value="Pur_lyase"/>
</dbReference>
<comment type="pathway">
    <text evidence="2 13">Purine metabolism; AMP biosynthesis via de novo pathway; AMP from IMP: step 2/2.</text>
</comment>
<dbReference type="PRINTS" id="PR00149">
    <property type="entry name" value="FUMRATELYASE"/>
</dbReference>
<dbReference type="CDD" id="cd01598">
    <property type="entry name" value="PurB"/>
    <property type="match status" value="1"/>
</dbReference>
<feature type="domain" description="Fumarate lyase N-terminal" evidence="14">
    <location>
        <begin position="14"/>
        <end position="312"/>
    </location>
</feature>
<dbReference type="InterPro" id="IPR000362">
    <property type="entry name" value="Fumarate_lyase_fam"/>
</dbReference>
<keyword evidence="7 13" id="KW-0456">Lyase</keyword>